<comment type="caution">
    <text evidence="9">The sequence shown here is derived from an EMBL/GenBank/DDBJ whole genome shotgun (WGS) entry which is preliminary data.</text>
</comment>
<dbReference type="Gene3D" id="1.10.150.130">
    <property type="match status" value="1"/>
</dbReference>
<sequence length="416" mass="47308">MGANGHVLPEKSSQNHLISGATDGREGEGETNERKVRLNGNIARRRPGKEMIEYWDKDLPGFGLRVHPSGRRTWFVMFRQRRKQRRVSLGTSRQITAREARRLARDKLIEVALDGLPTRKTDRSGSKQAPLMRDYAERFWADYARHWKPSTQRGNCGSIKRHILPAFGNRRVNEITKADVLFWRDGFAERTGTFNRTIPILSVMMTYAEKLGLRPRGSNPCRGTPRYKRKRMERFLSAREYGQLASALIDFEVENPLVVAAIRLLIYTGARCGEIEKLRWEWVQEPRLMLPDSKTGAKIIYLNRQAVSVIAMIPDRTASGLLFPSTRDPDKPTKLSMYWPDIRNRAALPDVRLHDLRHSFASTAIRDNISLMVIGKLLGHALAETTSRYAHLSDEVVADAAERVSGSIARLVGVGR</sequence>
<dbReference type="InterPro" id="IPR010998">
    <property type="entry name" value="Integrase_recombinase_N"/>
</dbReference>
<dbReference type="InterPro" id="IPR002104">
    <property type="entry name" value="Integrase_catalytic"/>
</dbReference>
<protein>
    <submittedName>
        <fullName evidence="9">Site-specific integrase</fullName>
    </submittedName>
</protein>
<feature type="region of interest" description="Disordered" evidence="6">
    <location>
        <begin position="1"/>
        <end position="33"/>
    </location>
</feature>
<dbReference type="Pfam" id="PF14659">
    <property type="entry name" value="Phage_int_SAM_3"/>
    <property type="match status" value="1"/>
</dbReference>
<evidence type="ECO:0000256" key="5">
    <source>
        <dbReference type="PROSITE-ProRule" id="PRU01248"/>
    </source>
</evidence>
<dbReference type="PANTHER" id="PTHR30629:SF2">
    <property type="entry name" value="PROPHAGE INTEGRASE INTS-RELATED"/>
    <property type="match status" value="1"/>
</dbReference>
<dbReference type="RefSeq" id="WP_346034079.1">
    <property type="nucleotide sequence ID" value="NZ_BAABHV010000025.1"/>
</dbReference>
<evidence type="ECO:0000256" key="3">
    <source>
        <dbReference type="ARBA" id="ARBA00023125"/>
    </source>
</evidence>
<gene>
    <name evidence="9" type="ORF">GCM10023208_32870</name>
</gene>
<dbReference type="InterPro" id="IPR004107">
    <property type="entry name" value="Integrase_SAM-like_N"/>
</dbReference>
<evidence type="ECO:0000313" key="9">
    <source>
        <dbReference type="EMBL" id="GAA5062524.1"/>
    </source>
</evidence>
<dbReference type="InterPro" id="IPR044068">
    <property type="entry name" value="CB"/>
</dbReference>
<proteinExistence type="inferred from homology"/>
<organism evidence="9 10">
    <name type="scientific">Erythrobacter westpacificensis</name>
    <dbReference type="NCBI Taxonomy" id="1055231"/>
    <lineage>
        <taxon>Bacteria</taxon>
        <taxon>Pseudomonadati</taxon>
        <taxon>Pseudomonadota</taxon>
        <taxon>Alphaproteobacteria</taxon>
        <taxon>Sphingomonadales</taxon>
        <taxon>Erythrobacteraceae</taxon>
        <taxon>Erythrobacter/Porphyrobacter group</taxon>
        <taxon>Erythrobacter</taxon>
    </lineage>
</organism>
<dbReference type="Gene3D" id="3.30.160.390">
    <property type="entry name" value="Integrase, DNA-binding domain"/>
    <property type="match status" value="1"/>
</dbReference>
<dbReference type="CDD" id="cd00796">
    <property type="entry name" value="INT_Rci_Hp1_C"/>
    <property type="match status" value="1"/>
</dbReference>
<keyword evidence="2" id="KW-0229">DNA integration</keyword>
<dbReference type="Proteomes" id="UP001500518">
    <property type="component" value="Unassembled WGS sequence"/>
</dbReference>
<dbReference type="PROSITE" id="PS51898">
    <property type="entry name" value="TYR_RECOMBINASE"/>
    <property type="match status" value="1"/>
</dbReference>
<dbReference type="Gene3D" id="1.10.443.10">
    <property type="entry name" value="Intergrase catalytic core"/>
    <property type="match status" value="1"/>
</dbReference>
<dbReference type="EMBL" id="BAABHV010000025">
    <property type="protein sequence ID" value="GAA5062524.1"/>
    <property type="molecule type" value="Genomic_DNA"/>
</dbReference>
<evidence type="ECO:0000256" key="2">
    <source>
        <dbReference type="ARBA" id="ARBA00022908"/>
    </source>
</evidence>
<dbReference type="SUPFAM" id="SSF56349">
    <property type="entry name" value="DNA breaking-rejoining enzymes"/>
    <property type="match status" value="1"/>
</dbReference>
<dbReference type="Pfam" id="PF00589">
    <property type="entry name" value="Phage_integrase"/>
    <property type="match status" value="1"/>
</dbReference>
<dbReference type="InterPro" id="IPR011010">
    <property type="entry name" value="DNA_brk_join_enz"/>
</dbReference>
<evidence type="ECO:0000259" key="7">
    <source>
        <dbReference type="PROSITE" id="PS51898"/>
    </source>
</evidence>
<feature type="domain" description="Core-binding (CB)" evidence="8">
    <location>
        <begin position="130"/>
        <end position="209"/>
    </location>
</feature>
<keyword evidence="3 5" id="KW-0238">DNA-binding</keyword>
<feature type="domain" description="Tyr recombinase" evidence="7">
    <location>
        <begin position="231"/>
        <end position="402"/>
    </location>
</feature>
<evidence type="ECO:0000259" key="8">
    <source>
        <dbReference type="PROSITE" id="PS51900"/>
    </source>
</evidence>
<reference evidence="10" key="1">
    <citation type="journal article" date="2019" name="Int. J. Syst. Evol. Microbiol.">
        <title>The Global Catalogue of Microorganisms (GCM) 10K type strain sequencing project: providing services to taxonomists for standard genome sequencing and annotation.</title>
        <authorList>
            <consortium name="The Broad Institute Genomics Platform"/>
            <consortium name="The Broad Institute Genome Sequencing Center for Infectious Disease"/>
            <person name="Wu L."/>
            <person name="Ma J."/>
        </authorList>
    </citation>
    <scope>NUCLEOTIDE SEQUENCE [LARGE SCALE GENOMIC DNA]</scope>
    <source>
        <strain evidence="10">JCM 18014</strain>
    </source>
</reference>
<dbReference type="PANTHER" id="PTHR30629">
    <property type="entry name" value="PROPHAGE INTEGRASE"/>
    <property type="match status" value="1"/>
</dbReference>
<name>A0ABP9KRU7_9SPHN</name>
<dbReference type="PROSITE" id="PS51900">
    <property type="entry name" value="CB"/>
    <property type="match status" value="1"/>
</dbReference>
<accession>A0ABP9KRU7</accession>
<evidence type="ECO:0000256" key="1">
    <source>
        <dbReference type="ARBA" id="ARBA00008857"/>
    </source>
</evidence>
<keyword evidence="4" id="KW-0233">DNA recombination</keyword>
<feature type="compositionally biased region" description="Basic and acidic residues" evidence="6">
    <location>
        <begin position="23"/>
        <end position="33"/>
    </location>
</feature>
<dbReference type="Pfam" id="PF13356">
    <property type="entry name" value="Arm-DNA-bind_3"/>
    <property type="match status" value="1"/>
</dbReference>
<evidence type="ECO:0000256" key="6">
    <source>
        <dbReference type="SAM" id="MobiDB-lite"/>
    </source>
</evidence>
<keyword evidence="10" id="KW-1185">Reference proteome</keyword>
<evidence type="ECO:0000256" key="4">
    <source>
        <dbReference type="ARBA" id="ARBA00023172"/>
    </source>
</evidence>
<dbReference type="InterPro" id="IPR050808">
    <property type="entry name" value="Phage_Integrase"/>
</dbReference>
<evidence type="ECO:0000313" key="10">
    <source>
        <dbReference type="Proteomes" id="UP001500518"/>
    </source>
</evidence>
<dbReference type="InterPro" id="IPR038488">
    <property type="entry name" value="Integrase_DNA-bd_sf"/>
</dbReference>
<dbReference type="InterPro" id="IPR025166">
    <property type="entry name" value="Integrase_DNA_bind_dom"/>
</dbReference>
<comment type="similarity">
    <text evidence="1">Belongs to the 'phage' integrase family.</text>
</comment>
<dbReference type="InterPro" id="IPR013762">
    <property type="entry name" value="Integrase-like_cat_sf"/>
</dbReference>